<name>A0A1S0TWT8_LOALO</name>
<feature type="transmembrane region" description="Helical" evidence="1">
    <location>
        <begin position="35"/>
        <end position="57"/>
    </location>
</feature>
<gene>
    <name evidence="2" type="ORF">LOAG_07320</name>
</gene>
<dbReference type="GeneID" id="9944736"/>
<dbReference type="OrthoDB" id="1517790at2759"/>
<keyword evidence="1" id="KW-0812">Transmembrane</keyword>
<dbReference type="InterPro" id="IPR032675">
    <property type="entry name" value="LRR_dom_sf"/>
</dbReference>
<dbReference type="AlphaFoldDB" id="A0A1S0TWT8"/>
<evidence type="ECO:0000256" key="1">
    <source>
        <dbReference type="SAM" id="Phobius"/>
    </source>
</evidence>
<organism evidence="2">
    <name type="scientific">Loa loa</name>
    <name type="common">Eye worm</name>
    <name type="synonym">Filaria loa</name>
    <dbReference type="NCBI Taxonomy" id="7209"/>
    <lineage>
        <taxon>Eukaryota</taxon>
        <taxon>Metazoa</taxon>
        <taxon>Ecdysozoa</taxon>
        <taxon>Nematoda</taxon>
        <taxon>Chromadorea</taxon>
        <taxon>Rhabditida</taxon>
        <taxon>Spirurina</taxon>
        <taxon>Spiruromorpha</taxon>
        <taxon>Filarioidea</taxon>
        <taxon>Onchocercidae</taxon>
        <taxon>Loa</taxon>
    </lineage>
</organism>
<dbReference type="PROSITE" id="PS51450">
    <property type="entry name" value="LRR"/>
    <property type="match status" value="1"/>
</dbReference>
<dbReference type="InParanoid" id="A0A1S0TWT8"/>
<dbReference type="KEGG" id="loa:LOAG_07320"/>
<dbReference type="RefSeq" id="XP_003142901.1">
    <property type="nucleotide sequence ID" value="XM_003142853.1"/>
</dbReference>
<proteinExistence type="predicted"/>
<evidence type="ECO:0000313" key="2">
    <source>
        <dbReference type="EMBL" id="EFO21170.1"/>
    </source>
</evidence>
<keyword evidence="1" id="KW-0472">Membrane</keyword>
<reference evidence="2" key="1">
    <citation type="submission" date="2012-04" db="EMBL/GenBank/DDBJ databases">
        <title>The Genome Sequence of Loa loa.</title>
        <authorList>
            <consortium name="The Broad Institute Genome Sequencing Platform"/>
            <consortium name="Broad Institute Genome Sequencing Center for Infectious Disease"/>
            <person name="Nutman T.B."/>
            <person name="Fink D.L."/>
            <person name="Russ C."/>
            <person name="Young S."/>
            <person name="Zeng Q."/>
            <person name="Gargeya S."/>
            <person name="Alvarado L."/>
            <person name="Berlin A."/>
            <person name="Chapman S.B."/>
            <person name="Chen Z."/>
            <person name="Freedman E."/>
            <person name="Gellesch M."/>
            <person name="Goldberg J."/>
            <person name="Griggs A."/>
            <person name="Gujja S."/>
            <person name="Heilman E.R."/>
            <person name="Heiman D."/>
            <person name="Howarth C."/>
            <person name="Mehta T."/>
            <person name="Neiman D."/>
            <person name="Pearson M."/>
            <person name="Roberts A."/>
            <person name="Saif S."/>
            <person name="Shea T."/>
            <person name="Shenoy N."/>
            <person name="Sisk P."/>
            <person name="Stolte C."/>
            <person name="Sykes S."/>
            <person name="White J."/>
            <person name="Yandava C."/>
            <person name="Haas B."/>
            <person name="Henn M.R."/>
            <person name="Nusbaum C."/>
            <person name="Birren B."/>
        </authorList>
    </citation>
    <scope>NUCLEOTIDE SEQUENCE [LARGE SCALE GENOMIC DNA]</scope>
</reference>
<dbReference type="SUPFAM" id="SSF52058">
    <property type="entry name" value="L domain-like"/>
    <property type="match status" value="1"/>
</dbReference>
<dbReference type="EMBL" id="JH712198">
    <property type="protein sequence ID" value="EFO21170.1"/>
    <property type="molecule type" value="Genomic_DNA"/>
</dbReference>
<dbReference type="InterPro" id="IPR001611">
    <property type="entry name" value="Leu-rich_rpt"/>
</dbReference>
<keyword evidence="1" id="KW-1133">Transmembrane helix</keyword>
<sequence length="125" mass="14272">MMQGAPSQCDALNQAIGLLAWAWHLRSMKYCHHHLLLCLTFLTFLTLSSMVCLTFLWGRGIDNIDLCSMMINLQILALSMNREKCIKLLENYMKLEELYLRENEIGSLSELGASGRFEAIENSLN</sequence>
<protein>
    <submittedName>
        <fullName evidence="2">Leucine Rich Repeat family protein</fullName>
    </submittedName>
</protein>
<dbReference type="Gene3D" id="3.80.10.10">
    <property type="entry name" value="Ribonuclease Inhibitor"/>
    <property type="match status" value="1"/>
</dbReference>
<accession>A0A1S0TWT8</accession>
<dbReference type="CTD" id="9944736"/>